<keyword evidence="1" id="KW-0808">Transferase</keyword>
<keyword evidence="2" id="KW-1185">Reference proteome</keyword>
<gene>
    <name evidence="1" type="ORF">RV045_08245</name>
</gene>
<dbReference type="EMBL" id="JAWDIE010000010">
    <property type="protein sequence ID" value="MEJ7138420.1"/>
    <property type="molecule type" value="Genomic_DNA"/>
</dbReference>
<accession>A0ACC6P2I7</accession>
<evidence type="ECO:0000313" key="1">
    <source>
        <dbReference type="EMBL" id="MEJ7138420.1"/>
    </source>
</evidence>
<comment type="caution">
    <text evidence="1">The sequence shown here is derived from an EMBL/GenBank/DDBJ whole genome shotgun (WGS) entry which is preliminary data.</text>
</comment>
<dbReference type="EC" id="2.-.-.-" evidence="1"/>
<evidence type="ECO:0000313" key="2">
    <source>
        <dbReference type="Proteomes" id="UP001364695"/>
    </source>
</evidence>
<dbReference type="Proteomes" id="UP001364695">
    <property type="component" value="Unassembled WGS sequence"/>
</dbReference>
<proteinExistence type="predicted"/>
<name>A0ACC6P2I7_9BURK</name>
<reference evidence="1" key="1">
    <citation type="submission" date="2023-10" db="EMBL/GenBank/DDBJ databases">
        <title>Amphibacter perezi, gen. nov., sp. nov. a novel taxa of the family Comamonadaceae, class Betaproteobacteria isolated from the skin microbiota of Pelophylax perezi from different populations.</title>
        <authorList>
            <person name="Costa S."/>
            <person name="Proenca D.N."/>
            <person name="Lopes I."/>
            <person name="Morais P.V."/>
        </authorList>
    </citation>
    <scope>NUCLEOTIDE SEQUENCE</scope>
    <source>
        <strain evidence="1">SL12-8</strain>
    </source>
</reference>
<organism evidence="1 2">
    <name type="scientific">Amphibiibacter pelophylacis</name>
    <dbReference type="NCBI Taxonomy" id="1799477"/>
    <lineage>
        <taxon>Bacteria</taxon>
        <taxon>Pseudomonadati</taxon>
        <taxon>Pseudomonadota</taxon>
        <taxon>Betaproteobacteria</taxon>
        <taxon>Burkholderiales</taxon>
        <taxon>Sphaerotilaceae</taxon>
        <taxon>Amphibiibacter</taxon>
    </lineage>
</organism>
<protein>
    <submittedName>
        <fullName evidence="1">L,D-transpeptidase</fullName>
        <ecNumber evidence="1">2.-.-.-</ecNumber>
    </submittedName>
</protein>
<sequence length="482" mass="52375">MHRIALRRSLLSVSTLAVFVGLGVWLGSGGEEARASTPAPKALGTAVSAALKARAGSAPSSSGASRLLLDDSGNGNPLLDLEVGGQHPEDQLVQIYQLLFQGQLDKAIAANEHLLAEQPNFDLARLTWADLLTIRSGQLQALGDPATPSQDKRLTELRTEAHKRVQSLLDRPAADQVPEQIVALPASVPYVIALDASRNRIYLYKNTPSGPQRVMDFYASVGKDGISKSVEGDQRTPLGVYFTQYHMDRNTVSQLGSIYGSGAMPLNYPNTYDRMLQRTGSGIWLHGVPFTTFSRAPQATDGCVAMANDDLQALMSAVPRSTPVILSKALHWVKAGTPSERRAEFLATWDRWAASRIKATQGDLASAPEAIRKAAQALPEDSSSDSFYIASSQGGSGPMPDDLGTRDNFDRGRFVERPLQGPQHVSQISDLSVFSWEGAKAPTMVTTFTERDSSSRQTRTKRQYWEKTAQGQWQIRAEVNLG</sequence>